<gene>
    <name evidence="3" type="ORF">KQX62_06915</name>
</gene>
<dbReference type="RefSeq" id="WP_264075873.1">
    <property type="nucleotide sequence ID" value="NZ_CP076676.1"/>
</dbReference>
<protein>
    <submittedName>
        <fullName evidence="3">Pilus assembly protein</fullName>
    </submittedName>
</protein>
<evidence type="ECO:0000259" key="2">
    <source>
        <dbReference type="Pfam" id="PF13400"/>
    </source>
</evidence>
<evidence type="ECO:0000313" key="4">
    <source>
        <dbReference type="Proteomes" id="UP001163166"/>
    </source>
</evidence>
<dbReference type="Proteomes" id="UP001163166">
    <property type="component" value="Chromosome"/>
</dbReference>
<dbReference type="InterPro" id="IPR036465">
    <property type="entry name" value="vWFA_dom_sf"/>
</dbReference>
<dbReference type="Pfam" id="PF13400">
    <property type="entry name" value="Tad"/>
    <property type="match status" value="1"/>
</dbReference>
<proteinExistence type="predicted"/>
<sequence length="438" mass="48207">MSDFAADRRGNVAVLFAIAAIPMLSFVGAAVDYARASNARAAMQMALDSAALMLAKEAATTRDITARGQAVFNSLYQNADVKNVTVTTTYIKQNAQTPSKIEMSGKGSIDTAFLQIIGISKMQIGSSSTASWANTRLRVALALDNTGSMDDYNKIGNLRSAAKQFITKLREGVIVPEDLYVSVVPFTKVVNIGTTTSDTYLDWSYWEANSNNQTCDRWGNCSAKPHSNWTGCVTDRQESYDVNAAAPTSAATRFSPDTYVSYDPKQYRNIDACTKLQQMLKMSNDFDTINSTIDAMTALGGTNQPIGLFWSWWTLRQTDPYKDIFPRDPNYQYITAIVLFTDGVNTQSRRYGNGQTQSTQIDSRQRLLCSAIKADTSFDGAKPLIYTVQVDTDGSGQQQVLKDCASDPTKYFFMTNPKLIVSAFTDIAASLSRLRITQ</sequence>
<keyword evidence="1" id="KW-0812">Transmembrane</keyword>
<dbReference type="Gene3D" id="3.40.50.410">
    <property type="entry name" value="von Willebrand factor, type A domain"/>
    <property type="match status" value="1"/>
</dbReference>
<feature type="transmembrane region" description="Helical" evidence="1">
    <location>
        <begin position="12"/>
        <end position="31"/>
    </location>
</feature>
<dbReference type="InterPro" id="IPR028087">
    <property type="entry name" value="Tad_N"/>
</dbReference>
<keyword evidence="1" id="KW-1133">Transmembrane helix</keyword>
<evidence type="ECO:0000313" key="3">
    <source>
        <dbReference type="EMBL" id="UYO41027.1"/>
    </source>
</evidence>
<dbReference type="EMBL" id="CP076676">
    <property type="protein sequence ID" value="UYO41027.1"/>
    <property type="molecule type" value="Genomic_DNA"/>
</dbReference>
<reference evidence="3" key="1">
    <citation type="journal article" date="2022" name="Biol. Control">
        <title>In silico genomic analysis of Rhodopseudomonas palustris strains revealed potential biocontrol agents and crop yield enhancers.</title>
        <authorList>
            <person name="Surachat K."/>
            <person name="Kantachote D."/>
            <person name="Deachamag P."/>
            <person name="Wonglapsuwan M."/>
        </authorList>
    </citation>
    <scope>NUCLEOTIDE SEQUENCE</scope>
    <source>
        <strain evidence="3">TLS06</strain>
    </source>
</reference>
<dbReference type="AlphaFoldDB" id="A0AAX3E4L1"/>
<name>A0AAX3E4L1_RHOPL</name>
<keyword evidence="1" id="KW-0472">Membrane</keyword>
<dbReference type="SUPFAM" id="SSF53300">
    <property type="entry name" value="vWA-like"/>
    <property type="match status" value="1"/>
</dbReference>
<evidence type="ECO:0000256" key="1">
    <source>
        <dbReference type="SAM" id="Phobius"/>
    </source>
</evidence>
<organism evidence="3 4">
    <name type="scientific">Rhodopseudomonas palustris</name>
    <dbReference type="NCBI Taxonomy" id="1076"/>
    <lineage>
        <taxon>Bacteria</taxon>
        <taxon>Pseudomonadati</taxon>
        <taxon>Pseudomonadota</taxon>
        <taxon>Alphaproteobacteria</taxon>
        <taxon>Hyphomicrobiales</taxon>
        <taxon>Nitrobacteraceae</taxon>
        <taxon>Rhodopseudomonas</taxon>
    </lineage>
</organism>
<feature type="domain" description="Putative Flp pilus-assembly TadG-like N-terminal" evidence="2">
    <location>
        <begin position="10"/>
        <end position="53"/>
    </location>
</feature>
<accession>A0AAX3E4L1</accession>